<dbReference type="FunFam" id="2.30.30.40:FF:000084">
    <property type="entry name" value="dynamin-binding protein isoform X1"/>
    <property type="match status" value="1"/>
</dbReference>
<dbReference type="PANTHER" id="PTHR22834:SF19">
    <property type="entry name" value="DYNAMIN-BINDING PROTEIN"/>
    <property type="match status" value="1"/>
</dbReference>
<evidence type="ECO:0000313" key="5">
    <source>
        <dbReference type="EMBL" id="TNN22497.1"/>
    </source>
</evidence>
<feature type="region of interest" description="Disordered" evidence="3">
    <location>
        <begin position="122"/>
        <end position="289"/>
    </location>
</feature>
<dbReference type="GO" id="GO:0005737">
    <property type="term" value="C:cytoplasm"/>
    <property type="evidence" value="ECO:0007669"/>
    <property type="project" value="TreeGrafter"/>
</dbReference>
<dbReference type="InterPro" id="IPR036028">
    <property type="entry name" value="SH3-like_dom_sf"/>
</dbReference>
<organism evidence="5 6">
    <name type="scientific">Liparis tanakae</name>
    <name type="common">Tanaka's snailfish</name>
    <dbReference type="NCBI Taxonomy" id="230148"/>
    <lineage>
        <taxon>Eukaryota</taxon>
        <taxon>Metazoa</taxon>
        <taxon>Chordata</taxon>
        <taxon>Craniata</taxon>
        <taxon>Vertebrata</taxon>
        <taxon>Euteleostomi</taxon>
        <taxon>Actinopterygii</taxon>
        <taxon>Neopterygii</taxon>
        <taxon>Teleostei</taxon>
        <taxon>Neoteleostei</taxon>
        <taxon>Acanthomorphata</taxon>
        <taxon>Eupercaria</taxon>
        <taxon>Perciformes</taxon>
        <taxon>Cottioidei</taxon>
        <taxon>Cottales</taxon>
        <taxon>Liparidae</taxon>
        <taxon>Liparis</taxon>
    </lineage>
</organism>
<reference evidence="5 6" key="1">
    <citation type="submission" date="2019-03" db="EMBL/GenBank/DDBJ databases">
        <title>First draft genome of Liparis tanakae, snailfish: a comprehensive survey of snailfish specific genes.</title>
        <authorList>
            <person name="Kim W."/>
            <person name="Song I."/>
            <person name="Jeong J.-H."/>
            <person name="Kim D."/>
            <person name="Kim S."/>
            <person name="Ryu S."/>
            <person name="Song J.Y."/>
            <person name="Lee S.K."/>
        </authorList>
    </citation>
    <scope>NUCLEOTIDE SEQUENCE [LARGE SCALE GENOMIC DNA]</scope>
    <source>
        <tissue evidence="5">Muscle</tissue>
    </source>
</reference>
<comment type="caution">
    <text evidence="5">The sequence shown here is derived from an EMBL/GenBank/DDBJ whole genome shotgun (WGS) entry which is preliminary data.</text>
</comment>
<sequence>MQTDEHRAGLLVRYAPDKLFQAERNFNAAQDLDISVLEGDLVGVIKQQDPMGSNNRWLIDSGGGKGFVYSSFLKPYNPRRSQSDVSIESQSSNESGYGGSSPVFSRQNSNSTLTFNQDTATVSFSTSQPPTLSSPHPSLDSASSRRSHPRDRPNHEVAGQSNSINSSPRNPSNRKEYSSQAHRNSPDHRDAEPSHRHSGNHRDAYDASSASLRSPKDPADLSETDSYSSPRSDRSQRYGHTDKTYSSYRWKNGDDGGQKKTSHSRDEFIEPEPEPEPEPEEESELDTHQVSAMIYNIKTRCDNLFKGL</sequence>
<dbReference type="InterPro" id="IPR001452">
    <property type="entry name" value="SH3_domain"/>
</dbReference>
<feature type="compositionally biased region" description="Basic and acidic residues" evidence="3">
    <location>
        <begin position="184"/>
        <end position="205"/>
    </location>
</feature>
<feature type="compositionally biased region" description="Polar residues" evidence="3">
    <location>
        <begin position="122"/>
        <end position="131"/>
    </location>
</feature>
<proteinExistence type="predicted"/>
<feature type="compositionally biased region" description="Basic and acidic residues" evidence="3">
    <location>
        <begin position="251"/>
        <end position="268"/>
    </location>
</feature>
<feature type="compositionally biased region" description="Basic and acidic residues" evidence="3">
    <location>
        <begin position="231"/>
        <end position="243"/>
    </location>
</feature>
<evidence type="ECO:0000313" key="6">
    <source>
        <dbReference type="Proteomes" id="UP000314294"/>
    </source>
</evidence>
<dbReference type="Pfam" id="PF07653">
    <property type="entry name" value="SH3_2"/>
    <property type="match status" value="1"/>
</dbReference>
<dbReference type="SUPFAM" id="SSF50044">
    <property type="entry name" value="SH3-domain"/>
    <property type="match status" value="1"/>
</dbReference>
<evidence type="ECO:0000259" key="4">
    <source>
        <dbReference type="PROSITE" id="PS50002"/>
    </source>
</evidence>
<feature type="compositionally biased region" description="Acidic residues" evidence="3">
    <location>
        <begin position="269"/>
        <end position="284"/>
    </location>
</feature>
<evidence type="ECO:0000256" key="2">
    <source>
        <dbReference type="PROSITE-ProRule" id="PRU00192"/>
    </source>
</evidence>
<evidence type="ECO:0000256" key="1">
    <source>
        <dbReference type="ARBA" id="ARBA00022443"/>
    </source>
</evidence>
<dbReference type="InterPro" id="IPR051492">
    <property type="entry name" value="Dynamin-Rho_GEF"/>
</dbReference>
<dbReference type="PANTHER" id="PTHR22834">
    <property type="entry name" value="NUCLEAR FUSION PROTEIN FUS2"/>
    <property type="match status" value="1"/>
</dbReference>
<protein>
    <submittedName>
        <fullName evidence="5">Dynamin-binding protein</fullName>
    </submittedName>
</protein>
<feature type="compositionally biased region" description="Low complexity" evidence="3">
    <location>
        <begin position="83"/>
        <end position="95"/>
    </location>
</feature>
<feature type="compositionally biased region" description="Low complexity" evidence="3">
    <location>
        <begin position="161"/>
        <end position="171"/>
    </location>
</feature>
<keyword evidence="1 2" id="KW-0728">SH3 domain</keyword>
<dbReference type="GO" id="GO:0060271">
    <property type="term" value="P:cilium assembly"/>
    <property type="evidence" value="ECO:0007669"/>
    <property type="project" value="TreeGrafter"/>
</dbReference>
<dbReference type="EMBL" id="SRLO01022165">
    <property type="protein sequence ID" value="TNN22497.1"/>
    <property type="molecule type" value="Genomic_DNA"/>
</dbReference>
<dbReference type="GO" id="GO:0005085">
    <property type="term" value="F:guanyl-nucleotide exchange factor activity"/>
    <property type="evidence" value="ECO:0007669"/>
    <property type="project" value="TreeGrafter"/>
</dbReference>
<accession>A0A4Z2E194</accession>
<gene>
    <name evidence="5" type="primary">DNMBP_2</name>
    <name evidence="5" type="ORF">EYF80_067389</name>
</gene>
<evidence type="ECO:0000256" key="3">
    <source>
        <dbReference type="SAM" id="MobiDB-lite"/>
    </source>
</evidence>
<dbReference type="OrthoDB" id="27823at2759"/>
<feature type="domain" description="SH3" evidence="4">
    <location>
        <begin position="15"/>
        <end position="78"/>
    </location>
</feature>
<dbReference type="PROSITE" id="PS50002">
    <property type="entry name" value="SH3"/>
    <property type="match status" value="1"/>
</dbReference>
<dbReference type="AlphaFoldDB" id="A0A4Z2E194"/>
<feature type="compositionally biased region" description="Low complexity" evidence="3">
    <location>
        <begin position="133"/>
        <end position="144"/>
    </location>
</feature>
<feature type="region of interest" description="Disordered" evidence="3">
    <location>
        <begin position="79"/>
        <end position="110"/>
    </location>
</feature>
<dbReference type="Proteomes" id="UP000314294">
    <property type="component" value="Unassembled WGS sequence"/>
</dbReference>
<keyword evidence="6" id="KW-1185">Reference proteome</keyword>
<dbReference type="Gene3D" id="2.30.30.40">
    <property type="entry name" value="SH3 Domains"/>
    <property type="match status" value="1"/>
</dbReference>
<name>A0A4Z2E194_9TELE</name>